<feature type="domain" description="Acyl-CoA dehydrogenase/oxidase N-terminal" evidence="9">
    <location>
        <begin position="6"/>
        <end position="119"/>
    </location>
</feature>
<keyword evidence="5 6" id="KW-0560">Oxidoreductase</keyword>
<sequence>MNLEATAQDEAFRAMVRAYFATEYPQDILAKLANGQTLTKADLLASQRALAAKGWIAPGWPEAYGGTGWTVSERFIFDEELERAGAPSVSPMGLLYVAPVIYTFGTQAQKDRWLDDILSSRTFWAQGYSEPEAGSDLASLRTRAVRDGDHYIVDGVKTWTSDGHYADWIFCLVRTSDEGRKQQGITFLCMDMKTPGIEVKPIITIDGGHHLNTVTFTNVRVPVENRIGDEGLGWTYARHLLAHERTSYAHIAGKRRQLEAVRRASAEAPWGDELTEAGSALRRRIAETEIDILCLEMTTLRALAPLSNGEAPGDEASIIKIAATETAQQVTERGLELAGPYAQPFFADRHDADWRAGLEDIPAFAAPETATYFFTRAQTIYGGATEIQKTIIARQLGL</sequence>
<dbReference type="InterPro" id="IPR036250">
    <property type="entry name" value="AcylCo_DH-like_C"/>
</dbReference>
<dbReference type="RefSeq" id="WP_377352055.1">
    <property type="nucleotide sequence ID" value="NZ_JBHTLQ010000002.1"/>
</dbReference>
<reference evidence="11" key="1">
    <citation type="journal article" date="2019" name="Int. J. Syst. Evol. Microbiol.">
        <title>The Global Catalogue of Microorganisms (GCM) 10K type strain sequencing project: providing services to taxonomists for standard genome sequencing and annotation.</title>
        <authorList>
            <consortium name="The Broad Institute Genomics Platform"/>
            <consortium name="The Broad Institute Genome Sequencing Center for Infectious Disease"/>
            <person name="Wu L."/>
            <person name="Ma J."/>
        </authorList>
    </citation>
    <scope>NUCLEOTIDE SEQUENCE [LARGE SCALE GENOMIC DNA]</scope>
    <source>
        <strain evidence="11">CCUG 55074</strain>
    </source>
</reference>
<dbReference type="InterPro" id="IPR006091">
    <property type="entry name" value="Acyl-CoA_Oxase/DH_mid-dom"/>
</dbReference>
<keyword evidence="11" id="KW-1185">Reference proteome</keyword>
<feature type="domain" description="Acyl-CoA oxidase/dehydrogenase middle" evidence="8">
    <location>
        <begin position="125"/>
        <end position="217"/>
    </location>
</feature>
<dbReference type="InterPro" id="IPR013786">
    <property type="entry name" value="AcylCoA_DH/ox_N"/>
</dbReference>
<proteinExistence type="inferred from homology"/>
<comment type="caution">
    <text evidence="10">The sequence shown here is derived from an EMBL/GenBank/DDBJ whole genome shotgun (WGS) entry which is preliminary data.</text>
</comment>
<dbReference type="PANTHER" id="PTHR43292">
    <property type="entry name" value="ACYL-COA DEHYDROGENASE"/>
    <property type="match status" value="1"/>
</dbReference>
<evidence type="ECO:0000313" key="10">
    <source>
        <dbReference type="EMBL" id="MFD1189145.1"/>
    </source>
</evidence>
<evidence type="ECO:0000259" key="9">
    <source>
        <dbReference type="Pfam" id="PF02771"/>
    </source>
</evidence>
<evidence type="ECO:0000256" key="6">
    <source>
        <dbReference type="RuleBase" id="RU362125"/>
    </source>
</evidence>
<dbReference type="InterPro" id="IPR009075">
    <property type="entry name" value="AcylCo_DH/oxidase_C"/>
</dbReference>
<evidence type="ECO:0000256" key="3">
    <source>
        <dbReference type="ARBA" id="ARBA00022630"/>
    </source>
</evidence>
<dbReference type="Pfam" id="PF00441">
    <property type="entry name" value="Acyl-CoA_dh_1"/>
    <property type="match status" value="1"/>
</dbReference>
<accession>A0ABW3SXY0</accession>
<name>A0ABW3SXY0_9CAUL</name>
<evidence type="ECO:0000256" key="4">
    <source>
        <dbReference type="ARBA" id="ARBA00022827"/>
    </source>
</evidence>
<dbReference type="InterPro" id="IPR037069">
    <property type="entry name" value="AcylCoA_DH/ox_N_sf"/>
</dbReference>
<dbReference type="PANTHER" id="PTHR43292:SF3">
    <property type="entry name" value="ACYL-COA DEHYDROGENASE FADE29"/>
    <property type="match status" value="1"/>
</dbReference>
<protein>
    <submittedName>
        <fullName evidence="10">Acyl-CoA dehydrogenase family protein</fullName>
    </submittedName>
</protein>
<evidence type="ECO:0000259" key="7">
    <source>
        <dbReference type="Pfam" id="PF00441"/>
    </source>
</evidence>
<dbReference type="InterPro" id="IPR052161">
    <property type="entry name" value="Mycobact_Acyl-CoA_DH"/>
</dbReference>
<comment type="similarity">
    <text evidence="2 6">Belongs to the acyl-CoA dehydrogenase family.</text>
</comment>
<dbReference type="EMBL" id="JBHTLQ010000002">
    <property type="protein sequence ID" value="MFD1189145.1"/>
    <property type="molecule type" value="Genomic_DNA"/>
</dbReference>
<evidence type="ECO:0000256" key="2">
    <source>
        <dbReference type="ARBA" id="ARBA00009347"/>
    </source>
</evidence>
<dbReference type="InterPro" id="IPR046373">
    <property type="entry name" value="Acyl-CoA_Oxase/DH_mid-dom_sf"/>
</dbReference>
<feature type="domain" description="Acyl-CoA dehydrogenase/oxidase C-terminal" evidence="7">
    <location>
        <begin position="233"/>
        <end position="396"/>
    </location>
</feature>
<keyword evidence="3 6" id="KW-0285">Flavoprotein</keyword>
<dbReference type="Pfam" id="PF02770">
    <property type="entry name" value="Acyl-CoA_dh_M"/>
    <property type="match status" value="1"/>
</dbReference>
<dbReference type="Gene3D" id="1.10.540.10">
    <property type="entry name" value="Acyl-CoA dehydrogenase/oxidase, N-terminal domain"/>
    <property type="match status" value="1"/>
</dbReference>
<dbReference type="Proteomes" id="UP001597216">
    <property type="component" value="Unassembled WGS sequence"/>
</dbReference>
<evidence type="ECO:0000256" key="5">
    <source>
        <dbReference type="ARBA" id="ARBA00023002"/>
    </source>
</evidence>
<dbReference type="SUPFAM" id="SSF56645">
    <property type="entry name" value="Acyl-CoA dehydrogenase NM domain-like"/>
    <property type="match status" value="1"/>
</dbReference>
<dbReference type="Gene3D" id="2.40.110.10">
    <property type="entry name" value="Butyryl-CoA Dehydrogenase, subunit A, domain 2"/>
    <property type="match status" value="1"/>
</dbReference>
<evidence type="ECO:0000256" key="1">
    <source>
        <dbReference type="ARBA" id="ARBA00001974"/>
    </source>
</evidence>
<comment type="cofactor">
    <cofactor evidence="1 6">
        <name>FAD</name>
        <dbReference type="ChEBI" id="CHEBI:57692"/>
    </cofactor>
</comment>
<evidence type="ECO:0000259" key="8">
    <source>
        <dbReference type="Pfam" id="PF02770"/>
    </source>
</evidence>
<dbReference type="Gene3D" id="1.20.140.10">
    <property type="entry name" value="Butyryl-CoA Dehydrogenase, subunit A, domain 3"/>
    <property type="match status" value="1"/>
</dbReference>
<dbReference type="SUPFAM" id="SSF47203">
    <property type="entry name" value="Acyl-CoA dehydrogenase C-terminal domain-like"/>
    <property type="match status" value="1"/>
</dbReference>
<organism evidence="10 11">
    <name type="scientific">Phenylobacterium conjunctum</name>
    <dbReference type="NCBI Taxonomy" id="1298959"/>
    <lineage>
        <taxon>Bacteria</taxon>
        <taxon>Pseudomonadati</taxon>
        <taxon>Pseudomonadota</taxon>
        <taxon>Alphaproteobacteria</taxon>
        <taxon>Caulobacterales</taxon>
        <taxon>Caulobacteraceae</taxon>
        <taxon>Phenylobacterium</taxon>
    </lineage>
</organism>
<evidence type="ECO:0000313" key="11">
    <source>
        <dbReference type="Proteomes" id="UP001597216"/>
    </source>
</evidence>
<dbReference type="Pfam" id="PF02771">
    <property type="entry name" value="Acyl-CoA_dh_N"/>
    <property type="match status" value="1"/>
</dbReference>
<gene>
    <name evidence="10" type="ORF">ACFQ27_01015</name>
</gene>
<dbReference type="InterPro" id="IPR009100">
    <property type="entry name" value="AcylCoA_DH/oxidase_NM_dom_sf"/>
</dbReference>
<keyword evidence="4 6" id="KW-0274">FAD</keyword>